<evidence type="ECO:0000313" key="2">
    <source>
        <dbReference type="EMBL" id="KAK6502275.1"/>
    </source>
</evidence>
<evidence type="ECO:0000313" key="3">
    <source>
        <dbReference type="Proteomes" id="UP001307849"/>
    </source>
</evidence>
<keyword evidence="3" id="KW-1185">Reference proteome</keyword>
<proteinExistence type="predicted"/>
<name>A0AAN8RU83_9PEZI</name>
<protein>
    <submittedName>
        <fullName evidence="2">Uncharacterized protein</fullName>
    </submittedName>
</protein>
<dbReference type="EMBL" id="JAVHJM010000011">
    <property type="protein sequence ID" value="KAK6502275.1"/>
    <property type="molecule type" value="Genomic_DNA"/>
</dbReference>
<reference evidence="2 3" key="1">
    <citation type="submission" date="2019-10" db="EMBL/GenBank/DDBJ databases">
        <authorList>
            <person name="Palmer J.M."/>
        </authorList>
    </citation>
    <scope>NUCLEOTIDE SEQUENCE [LARGE SCALE GENOMIC DNA]</scope>
    <source>
        <strain evidence="2 3">TWF506</strain>
    </source>
</reference>
<accession>A0AAN8RU83</accession>
<gene>
    <name evidence="2" type="ORF">TWF506_002858</name>
</gene>
<comment type="caution">
    <text evidence="2">The sequence shown here is derived from an EMBL/GenBank/DDBJ whole genome shotgun (WGS) entry which is preliminary data.</text>
</comment>
<dbReference type="AlphaFoldDB" id="A0AAN8RU83"/>
<feature type="region of interest" description="Disordered" evidence="1">
    <location>
        <begin position="38"/>
        <end position="59"/>
    </location>
</feature>
<sequence>MPQQAPEMLLFAPELDADTFTFTEEMMVGMEEFLREWDSAPAESPANDLGETPPPPLLDYSEEQMMEDIGDYFSDVAPEPATPQSVVSDPFLGLSADPEVMAAMEEFFGEAAGGGWTEEQIMAELDKRFGGDGN</sequence>
<dbReference type="Proteomes" id="UP001307849">
    <property type="component" value="Unassembled WGS sequence"/>
</dbReference>
<organism evidence="2 3">
    <name type="scientific">Arthrobotrys conoides</name>
    <dbReference type="NCBI Taxonomy" id="74498"/>
    <lineage>
        <taxon>Eukaryota</taxon>
        <taxon>Fungi</taxon>
        <taxon>Dikarya</taxon>
        <taxon>Ascomycota</taxon>
        <taxon>Pezizomycotina</taxon>
        <taxon>Orbiliomycetes</taxon>
        <taxon>Orbiliales</taxon>
        <taxon>Orbiliaceae</taxon>
        <taxon>Arthrobotrys</taxon>
    </lineage>
</organism>
<evidence type="ECO:0000256" key="1">
    <source>
        <dbReference type="SAM" id="MobiDB-lite"/>
    </source>
</evidence>